<keyword evidence="3" id="KW-1185">Reference proteome</keyword>
<sequence>MVLLMERLKNLRKSRSYQNDRIIYGTSSAQNNKNSKKLNQSNLTSTHHTRQRATSELKDETQPVAIKSDIRLSSKDHNRLKPIIIPLALEDRLLEKAARSRGVQKITSAMRVSVDDVSVCKDLVRETSRSPIPKKVRFCATAPSTPASSSPNQGSFWTMTTSGTEIGRHDMSGCDGIHSGLNSDIDGKDSLGPIITTIYPTHSRYAYDRSPIVVDRVFNKSLNLPPRGDSSYYCDEIYEEGTKGLNPSNDELSNFRCSCAGSQLGGVFESEPSREFTVGFLTNPNSKILRENSFSESTETDYQSIEGIDCTLRQEDDERQKMKRDWEPMSCNTTGTSDVLSSALSRLAVETMNSQDFNHHLPSCFYSEQDRNLSNIKLEEHNKFITDPSYLNYNSTYGDNLNYQYSSSSSCSSSSTSSICSMSKTCFTTPSISEPLYDRMSCNIGESYNFSVNRFDQSFVTCDILDGF</sequence>
<evidence type="ECO:0000313" key="2">
    <source>
        <dbReference type="EMBL" id="CAH7675141.1"/>
    </source>
</evidence>
<protein>
    <submittedName>
        <fullName evidence="2">Expressed protein</fullName>
    </submittedName>
</protein>
<proteinExistence type="predicted"/>
<evidence type="ECO:0000313" key="3">
    <source>
        <dbReference type="Proteomes" id="UP001153365"/>
    </source>
</evidence>
<name>A0AAV0B0C7_PHAPC</name>
<reference evidence="2" key="1">
    <citation type="submission" date="2022-06" db="EMBL/GenBank/DDBJ databases">
        <authorList>
            <consortium name="SYNGENTA / RWTH Aachen University"/>
        </authorList>
    </citation>
    <scope>NUCLEOTIDE SEQUENCE</scope>
</reference>
<gene>
    <name evidence="2" type="ORF">PPACK8108_LOCUS10110</name>
</gene>
<evidence type="ECO:0000256" key="1">
    <source>
        <dbReference type="SAM" id="MobiDB-lite"/>
    </source>
</evidence>
<dbReference type="AlphaFoldDB" id="A0AAV0B0C7"/>
<feature type="compositionally biased region" description="Low complexity" evidence="1">
    <location>
        <begin position="26"/>
        <end position="45"/>
    </location>
</feature>
<feature type="region of interest" description="Disordered" evidence="1">
    <location>
        <begin position="25"/>
        <end position="60"/>
    </location>
</feature>
<dbReference type="Proteomes" id="UP001153365">
    <property type="component" value="Unassembled WGS sequence"/>
</dbReference>
<accession>A0AAV0B0C7</accession>
<comment type="caution">
    <text evidence="2">The sequence shown here is derived from an EMBL/GenBank/DDBJ whole genome shotgun (WGS) entry which is preliminary data.</text>
</comment>
<organism evidence="2 3">
    <name type="scientific">Phakopsora pachyrhizi</name>
    <name type="common">Asian soybean rust disease fungus</name>
    <dbReference type="NCBI Taxonomy" id="170000"/>
    <lineage>
        <taxon>Eukaryota</taxon>
        <taxon>Fungi</taxon>
        <taxon>Dikarya</taxon>
        <taxon>Basidiomycota</taxon>
        <taxon>Pucciniomycotina</taxon>
        <taxon>Pucciniomycetes</taxon>
        <taxon>Pucciniales</taxon>
        <taxon>Phakopsoraceae</taxon>
        <taxon>Phakopsora</taxon>
    </lineage>
</organism>
<dbReference type="EMBL" id="CALTRL010002262">
    <property type="protein sequence ID" value="CAH7675141.1"/>
    <property type="molecule type" value="Genomic_DNA"/>
</dbReference>